<dbReference type="PANTHER" id="PTHR43562:SF3">
    <property type="entry name" value="SODIUM ION_PROTON EXCHANGER (EUROFUNG)"/>
    <property type="match status" value="1"/>
</dbReference>
<organism evidence="13">
    <name type="scientific">uncultured spirochete</name>
    <dbReference type="NCBI Taxonomy" id="156406"/>
    <lineage>
        <taxon>Bacteria</taxon>
        <taxon>Pseudomonadati</taxon>
        <taxon>Spirochaetota</taxon>
        <taxon>Spirochaetia</taxon>
        <taxon>Spirochaetales</taxon>
        <taxon>environmental samples</taxon>
    </lineage>
</organism>
<evidence type="ECO:0000256" key="4">
    <source>
        <dbReference type="ARBA" id="ARBA00022692"/>
    </source>
</evidence>
<accession>A0A3P3XNF1</accession>
<dbReference type="GO" id="GO:0016020">
    <property type="term" value="C:membrane"/>
    <property type="evidence" value="ECO:0007669"/>
    <property type="project" value="UniProtKB-SubCell"/>
</dbReference>
<comment type="subcellular location">
    <subcellularLocation>
        <location evidence="1">Membrane</location>
        <topology evidence="1">Multi-pass membrane protein</topology>
    </subcellularLocation>
</comment>
<evidence type="ECO:0000256" key="9">
    <source>
        <dbReference type="ARBA" id="ARBA00023201"/>
    </source>
</evidence>
<feature type="transmembrane region" description="Helical" evidence="10">
    <location>
        <begin position="131"/>
        <end position="155"/>
    </location>
</feature>
<dbReference type="InterPro" id="IPR002178">
    <property type="entry name" value="PTS_EIIA_type-2_dom"/>
</dbReference>
<dbReference type="Gene3D" id="3.40.930.10">
    <property type="entry name" value="Mannitol-specific EII, Chain A"/>
    <property type="match status" value="1"/>
</dbReference>
<keyword evidence="3" id="KW-0050">Antiport</keyword>
<dbReference type="AlphaFoldDB" id="A0A3P3XNF1"/>
<feature type="transmembrane region" description="Helical" evidence="10">
    <location>
        <begin position="413"/>
        <end position="436"/>
    </location>
</feature>
<name>A0A3P3XNF1_9SPIR</name>
<evidence type="ECO:0000256" key="5">
    <source>
        <dbReference type="ARBA" id="ARBA00022989"/>
    </source>
</evidence>
<keyword evidence="5 10" id="KW-1133">Transmembrane helix</keyword>
<proteinExistence type="predicted"/>
<dbReference type="InterPro" id="IPR016152">
    <property type="entry name" value="PTrfase/Anion_transptr"/>
</dbReference>
<feature type="transmembrane region" description="Helical" evidence="10">
    <location>
        <begin position="100"/>
        <end position="119"/>
    </location>
</feature>
<evidence type="ECO:0000256" key="3">
    <source>
        <dbReference type="ARBA" id="ARBA00022449"/>
    </source>
</evidence>
<feature type="transmembrane region" description="Helical" evidence="10">
    <location>
        <begin position="235"/>
        <end position="257"/>
    </location>
</feature>
<dbReference type="Pfam" id="PF00359">
    <property type="entry name" value="PTS_EIIA_2"/>
    <property type="match status" value="1"/>
</dbReference>
<evidence type="ECO:0000256" key="1">
    <source>
        <dbReference type="ARBA" id="ARBA00004141"/>
    </source>
</evidence>
<feature type="transmembrane region" description="Helical" evidence="10">
    <location>
        <begin position="322"/>
        <end position="339"/>
    </location>
</feature>
<dbReference type="PROSITE" id="PS51094">
    <property type="entry name" value="PTS_EIIA_TYPE_2"/>
    <property type="match status" value="1"/>
</dbReference>
<reference evidence="13" key="1">
    <citation type="submission" date="2017-02" db="EMBL/GenBank/DDBJ databases">
        <authorList>
            <person name="Regsiter A."/>
            <person name="William W."/>
        </authorList>
    </citation>
    <scope>NUCLEOTIDE SEQUENCE</scope>
    <source>
        <strain evidence="13">BdmA 4</strain>
    </source>
</reference>
<keyword evidence="11" id="KW-0732">Signal</keyword>
<evidence type="ECO:0000256" key="2">
    <source>
        <dbReference type="ARBA" id="ARBA00022448"/>
    </source>
</evidence>
<keyword evidence="2" id="KW-0813">Transport</keyword>
<evidence type="ECO:0000313" key="13">
    <source>
        <dbReference type="EMBL" id="SLM17785.1"/>
    </source>
</evidence>
<dbReference type="InterPro" id="IPR038770">
    <property type="entry name" value="Na+/solute_symporter_sf"/>
</dbReference>
<feature type="transmembrane region" description="Helical" evidence="10">
    <location>
        <begin position="351"/>
        <end position="374"/>
    </location>
</feature>
<feature type="domain" description="PTS EIIA type-2" evidence="12">
    <location>
        <begin position="568"/>
        <end position="711"/>
    </location>
</feature>
<dbReference type="InterPro" id="IPR006153">
    <property type="entry name" value="Cation/H_exchanger_TM"/>
</dbReference>
<evidence type="ECO:0000256" key="7">
    <source>
        <dbReference type="ARBA" id="ARBA00023065"/>
    </source>
</evidence>
<dbReference type="GO" id="GO:1902600">
    <property type="term" value="P:proton transmembrane transport"/>
    <property type="evidence" value="ECO:0007669"/>
    <property type="project" value="InterPro"/>
</dbReference>
<keyword evidence="4 10" id="KW-0812">Transmembrane</keyword>
<evidence type="ECO:0000256" key="6">
    <source>
        <dbReference type="ARBA" id="ARBA00023053"/>
    </source>
</evidence>
<keyword evidence="8 10" id="KW-0472">Membrane</keyword>
<feature type="transmembrane region" description="Helical" evidence="10">
    <location>
        <begin position="32"/>
        <end position="50"/>
    </location>
</feature>
<keyword evidence="6" id="KW-0915">Sodium</keyword>
<dbReference type="GO" id="GO:0015297">
    <property type="term" value="F:antiporter activity"/>
    <property type="evidence" value="ECO:0007669"/>
    <property type="project" value="UniProtKB-KW"/>
</dbReference>
<protein>
    <submittedName>
        <fullName evidence="13">Sodium/hydrogen exchanger</fullName>
    </submittedName>
</protein>
<keyword evidence="9" id="KW-0739">Sodium transport</keyword>
<dbReference type="PANTHER" id="PTHR43562">
    <property type="entry name" value="NAPA-TYPE SODIUM/HYDROGEN ANTIPORTER"/>
    <property type="match status" value="1"/>
</dbReference>
<dbReference type="Gene3D" id="1.20.1530.20">
    <property type="match status" value="1"/>
</dbReference>
<feature type="signal peptide" evidence="11">
    <location>
        <begin position="1"/>
        <end position="24"/>
    </location>
</feature>
<dbReference type="GO" id="GO:0006814">
    <property type="term" value="P:sodium ion transport"/>
    <property type="evidence" value="ECO:0007669"/>
    <property type="project" value="UniProtKB-KW"/>
</dbReference>
<feature type="transmembrane region" description="Helical" evidence="10">
    <location>
        <begin position="62"/>
        <end position="80"/>
    </location>
</feature>
<feature type="transmembrane region" description="Helical" evidence="10">
    <location>
        <begin position="196"/>
        <end position="223"/>
    </location>
</feature>
<feature type="chain" id="PRO_5018214631" evidence="11">
    <location>
        <begin position="25"/>
        <end position="711"/>
    </location>
</feature>
<sequence length="711" mass="75999">MSPKKWLITSTIFLVCALPVFAQAETIDQTTQLTQFIFQLAEIIFAARLGGMAASAISLPSVLGELVVGIIIGPYALGAIRLPGFPSGFFPMNGGEPISIILQAFSNIAAIILLFSSGLETDLDMLMRYSVAGSIVGLGGVIFSFGFGLVLGSFFTHQALFAPVNLFIGIISTATSVGITARILSDRKKMDSPEGVTILAAAVFDDVLGIIFLAIVLGIVAVIEGKKSGSLSAGAILGISAKAFGLWLSFTAVGLVFSKQISAFLKKIGGENHFNVLALGLAFFIAGIFEMQGLSMIIGAYIVGLSLSKTEISFVIQDKTKVFYELFVPVFFVVMGMQVQISKIFEPSVLMFGLAFTVVAILAKVLGCGLPSLFLGFNKIGALRIGVGMIPRGEVALIIAGIGLSSKILSSEIFSASILMTILTTICAPILLNFIIDRGGRGTVKEAKSATSEEFVVDLPNNDLASLLSAYLLEDLQREGFYVQLMSISDNISHIRKGDISLSLRVEGTKLVLETAPEDMPFVRTLVYETMVKLDANLDKLKETYDPAKMREEVTAIEGSRKDTSFLKILAPECIKIDMKASTKEEAIDELVGLLDSVHKLKDKDKVLADILERESIMSTGMQHGIAIPHARTTGVDKPVLAIGIHKQGIDFQTIDGTPAHIIALIASSEGDPAPHMQVLTSLGSTLGSDIVREELLHAKTREEAAKVLGL</sequence>
<dbReference type="CDD" id="cd00211">
    <property type="entry name" value="PTS_IIA_fru"/>
    <property type="match status" value="1"/>
</dbReference>
<feature type="transmembrane region" description="Helical" evidence="10">
    <location>
        <begin position="277"/>
        <end position="302"/>
    </location>
</feature>
<evidence type="ECO:0000256" key="10">
    <source>
        <dbReference type="SAM" id="Phobius"/>
    </source>
</evidence>
<dbReference type="Pfam" id="PF00999">
    <property type="entry name" value="Na_H_Exchanger"/>
    <property type="match status" value="1"/>
</dbReference>
<keyword evidence="7" id="KW-0406">Ion transport</keyword>
<gene>
    <name evidence="13" type="ORF">SPIRO4BDMA_40354</name>
</gene>
<evidence type="ECO:0000259" key="12">
    <source>
        <dbReference type="PROSITE" id="PS51094"/>
    </source>
</evidence>
<dbReference type="EMBL" id="FWDO01000004">
    <property type="protein sequence ID" value="SLM17785.1"/>
    <property type="molecule type" value="Genomic_DNA"/>
</dbReference>
<evidence type="ECO:0000256" key="8">
    <source>
        <dbReference type="ARBA" id="ARBA00023136"/>
    </source>
</evidence>
<evidence type="ECO:0000256" key="11">
    <source>
        <dbReference type="SAM" id="SignalP"/>
    </source>
</evidence>
<feature type="transmembrane region" description="Helical" evidence="10">
    <location>
        <begin position="161"/>
        <end position="184"/>
    </location>
</feature>
<dbReference type="SUPFAM" id="SSF55804">
    <property type="entry name" value="Phoshotransferase/anion transport protein"/>
    <property type="match status" value="1"/>
</dbReference>